<dbReference type="InterPro" id="IPR003837">
    <property type="entry name" value="GatC"/>
</dbReference>
<dbReference type="SUPFAM" id="SSF141000">
    <property type="entry name" value="Glu-tRNAGln amidotransferase C subunit"/>
    <property type="match status" value="1"/>
</dbReference>
<dbReference type="RefSeq" id="WP_128386702.1">
    <property type="nucleotide sequence ID" value="NZ_CP035037.1"/>
</dbReference>
<proteinExistence type="inferred from homology"/>
<evidence type="ECO:0000256" key="1">
    <source>
        <dbReference type="HAMAP-Rule" id="MF_00122"/>
    </source>
</evidence>
<evidence type="ECO:0000313" key="2">
    <source>
        <dbReference type="EMBL" id="QAB17606.1"/>
    </source>
</evidence>
<dbReference type="PANTHER" id="PTHR15004:SF0">
    <property type="entry name" value="GLUTAMYL-TRNA(GLN) AMIDOTRANSFERASE SUBUNIT C, MITOCHONDRIAL"/>
    <property type="match status" value="1"/>
</dbReference>
<protein>
    <recommendedName>
        <fullName evidence="1">Aspartyl/glutamyl-tRNA(Asn/Gln) amidotransferase subunit C</fullName>
        <shortName evidence="1">Asp/Glu-ADT subunit C</shortName>
        <ecNumber evidence="1">6.3.5.-</ecNumber>
    </recommendedName>
</protein>
<sequence length="111" mass="11703">MPETPAAERAGASGEITAQTVQHLAGLARIALTDAEIDSLTTELDSILANIAKVSEVARDDVPATSHPIPLNNVTRPDEIADVLTREQALANAPETTDGMFRVSSILGEEQ</sequence>
<dbReference type="Proteomes" id="UP000285768">
    <property type="component" value="Chromosome"/>
</dbReference>
<keyword evidence="1" id="KW-0547">Nucleotide-binding</keyword>
<dbReference type="EC" id="6.3.5.-" evidence="1"/>
<comment type="subunit">
    <text evidence="1">Heterotrimer of A, B and C subunits.</text>
</comment>
<keyword evidence="3" id="KW-1185">Reference proteome</keyword>
<evidence type="ECO:0000313" key="3">
    <source>
        <dbReference type="Proteomes" id="UP000285768"/>
    </source>
</evidence>
<keyword evidence="1" id="KW-0067">ATP-binding</keyword>
<dbReference type="Gene3D" id="1.10.20.60">
    <property type="entry name" value="Glu-tRNAGln amidotransferase C subunit, N-terminal domain"/>
    <property type="match status" value="1"/>
</dbReference>
<reference evidence="2 3" key="1">
    <citation type="submission" date="2019-01" db="EMBL/GenBank/DDBJ databases">
        <title>Leucobacter muris sp. nov. isolated from the nose of a laboratory mouse.</title>
        <authorList>
            <person name="Benga L."/>
            <person name="Sproeer C."/>
            <person name="Schumann P."/>
            <person name="Verbarg S."/>
            <person name="Bunk B."/>
            <person name="Engelhardt E."/>
            <person name="Benten P.M."/>
            <person name="Sager M."/>
        </authorList>
    </citation>
    <scope>NUCLEOTIDE SEQUENCE [LARGE SCALE GENOMIC DNA]</scope>
    <source>
        <strain evidence="2 3">DSM 101948</strain>
    </source>
</reference>
<dbReference type="PANTHER" id="PTHR15004">
    <property type="entry name" value="GLUTAMYL-TRNA(GLN) AMIDOTRANSFERASE SUBUNIT C, MITOCHONDRIAL"/>
    <property type="match status" value="1"/>
</dbReference>
<accession>A0ABX5QEZ6</accession>
<comment type="similarity">
    <text evidence="1">Belongs to the GatC family.</text>
</comment>
<organism evidence="2 3">
    <name type="scientific">Leucobacter muris</name>
    <dbReference type="NCBI Taxonomy" id="1935379"/>
    <lineage>
        <taxon>Bacteria</taxon>
        <taxon>Bacillati</taxon>
        <taxon>Actinomycetota</taxon>
        <taxon>Actinomycetes</taxon>
        <taxon>Micrococcales</taxon>
        <taxon>Microbacteriaceae</taxon>
        <taxon>Leucobacter</taxon>
    </lineage>
</organism>
<gene>
    <name evidence="1 2" type="primary">gatC</name>
    <name evidence="2" type="ORF">Leucomu_06445</name>
</gene>
<keyword evidence="1" id="KW-0436">Ligase</keyword>
<dbReference type="HAMAP" id="MF_00122">
    <property type="entry name" value="GatC"/>
    <property type="match status" value="1"/>
</dbReference>
<keyword evidence="1" id="KW-0648">Protein biosynthesis</keyword>
<comment type="catalytic activity">
    <reaction evidence="1">
        <text>L-aspartyl-tRNA(Asn) + L-glutamine + ATP + H2O = L-asparaginyl-tRNA(Asn) + L-glutamate + ADP + phosphate + 2 H(+)</text>
        <dbReference type="Rhea" id="RHEA:14513"/>
        <dbReference type="Rhea" id="RHEA-COMP:9674"/>
        <dbReference type="Rhea" id="RHEA-COMP:9677"/>
        <dbReference type="ChEBI" id="CHEBI:15377"/>
        <dbReference type="ChEBI" id="CHEBI:15378"/>
        <dbReference type="ChEBI" id="CHEBI:29985"/>
        <dbReference type="ChEBI" id="CHEBI:30616"/>
        <dbReference type="ChEBI" id="CHEBI:43474"/>
        <dbReference type="ChEBI" id="CHEBI:58359"/>
        <dbReference type="ChEBI" id="CHEBI:78515"/>
        <dbReference type="ChEBI" id="CHEBI:78516"/>
        <dbReference type="ChEBI" id="CHEBI:456216"/>
    </reaction>
</comment>
<dbReference type="InterPro" id="IPR036113">
    <property type="entry name" value="Asp/Glu-ADT_sf_sub_c"/>
</dbReference>
<name>A0ABX5QEZ6_9MICO</name>
<dbReference type="Pfam" id="PF02686">
    <property type="entry name" value="GatC"/>
    <property type="match status" value="1"/>
</dbReference>
<dbReference type="EMBL" id="CP035037">
    <property type="protein sequence ID" value="QAB17606.1"/>
    <property type="molecule type" value="Genomic_DNA"/>
</dbReference>
<comment type="function">
    <text evidence="1">Allows the formation of correctly charged Asn-tRNA(Asn) or Gln-tRNA(Gln) through the transamidation of misacylated Asp-tRNA(Asn) or Glu-tRNA(Gln) in organisms which lack either or both of asparaginyl-tRNA or glutaminyl-tRNA synthetases. The reaction takes place in the presence of glutamine and ATP through an activated phospho-Asp-tRNA(Asn) or phospho-Glu-tRNA(Gln).</text>
</comment>
<dbReference type="NCBIfam" id="TIGR00135">
    <property type="entry name" value="gatC"/>
    <property type="match status" value="1"/>
</dbReference>
<comment type="catalytic activity">
    <reaction evidence="1">
        <text>L-glutamyl-tRNA(Gln) + L-glutamine + ATP + H2O = L-glutaminyl-tRNA(Gln) + L-glutamate + ADP + phosphate + H(+)</text>
        <dbReference type="Rhea" id="RHEA:17521"/>
        <dbReference type="Rhea" id="RHEA-COMP:9681"/>
        <dbReference type="Rhea" id="RHEA-COMP:9684"/>
        <dbReference type="ChEBI" id="CHEBI:15377"/>
        <dbReference type="ChEBI" id="CHEBI:15378"/>
        <dbReference type="ChEBI" id="CHEBI:29985"/>
        <dbReference type="ChEBI" id="CHEBI:30616"/>
        <dbReference type="ChEBI" id="CHEBI:43474"/>
        <dbReference type="ChEBI" id="CHEBI:58359"/>
        <dbReference type="ChEBI" id="CHEBI:78520"/>
        <dbReference type="ChEBI" id="CHEBI:78521"/>
        <dbReference type="ChEBI" id="CHEBI:456216"/>
    </reaction>
</comment>